<dbReference type="OrthoDB" id="5919196at2759"/>
<organism evidence="1 2">
    <name type="scientific">Nephila pilipes</name>
    <name type="common">Giant wood spider</name>
    <name type="synonym">Nephila maculata</name>
    <dbReference type="NCBI Taxonomy" id="299642"/>
    <lineage>
        <taxon>Eukaryota</taxon>
        <taxon>Metazoa</taxon>
        <taxon>Ecdysozoa</taxon>
        <taxon>Arthropoda</taxon>
        <taxon>Chelicerata</taxon>
        <taxon>Arachnida</taxon>
        <taxon>Araneae</taxon>
        <taxon>Araneomorphae</taxon>
        <taxon>Entelegynae</taxon>
        <taxon>Araneoidea</taxon>
        <taxon>Nephilidae</taxon>
        <taxon>Nephila</taxon>
    </lineage>
</organism>
<comment type="caution">
    <text evidence="1">The sequence shown here is derived from an EMBL/GenBank/DDBJ whole genome shotgun (WGS) entry which is preliminary data.</text>
</comment>
<protein>
    <submittedName>
        <fullName evidence="1">Uncharacterized protein</fullName>
    </submittedName>
</protein>
<dbReference type="AlphaFoldDB" id="A0A8X6PQ71"/>
<gene>
    <name evidence="1" type="primary">AVEN_161618_1</name>
    <name evidence="1" type="ORF">NPIL_282091</name>
</gene>
<accession>A0A8X6PQ71</accession>
<dbReference type="Proteomes" id="UP000887013">
    <property type="component" value="Unassembled WGS sequence"/>
</dbReference>
<evidence type="ECO:0000313" key="1">
    <source>
        <dbReference type="EMBL" id="GFT76141.1"/>
    </source>
</evidence>
<proteinExistence type="predicted"/>
<dbReference type="PANTHER" id="PTHR47331">
    <property type="entry name" value="PHD-TYPE DOMAIN-CONTAINING PROTEIN"/>
    <property type="match status" value="1"/>
</dbReference>
<evidence type="ECO:0000313" key="2">
    <source>
        <dbReference type="Proteomes" id="UP000887013"/>
    </source>
</evidence>
<keyword evidence="2" id="KW-1185">Reference proteome</keyword>
<dbReference type="EMBL" id="BMAW01117653">
    <property type="protein sequence ID" value="GFT76141.1"/>
    <property type="molecule type" value="Genomic_DNA"/>
</dbReference>
<dbReference type="PANTHER" id="PTHR47331:SF2">
    <property type="match status" value="1"/>
</dbReference>
<sequence length="225" mass="26533">MGTRLLKYFCEEADIQPSAATLWIDSKITLRWIRSDPNKWKTFVCNRTTEILQYTSPAQWRHCPGTQNLADHLSRCILPSKLSNLKNWCYYTKLLRVTAWIQRFLHNCRNDERFLFELTAEELQKAKDYWILNVQQQCLKTEMEALRNKRPLPTTSKIERFNPFLKNNQIRLGGRLQFAPLSADVRHPLLLEGNQPFVLLLIKDTHVCLHHLGTRYVLSELCSDF</sequence>
<reference evidence="1" key="1">
    <citation type="submission" date="2020-08" db="EMBL/GenBank/DDBJ databases">
        <title>Multicomponent nature underlies the extraordinary mechanical properties of spider dragline silk.</title>
        <authorList>
            <person name="Kono N."/>
            <person name="Nakamura H."/>
            <person name="Mori M."/>
            <person name="Yoshida Y."/>
            <person name="Ohtoshi R."/>
            <person name="Malay A.D."/>
            <person name="Moran D.A.P."/>
            <person name="Tomita M."/>
            <person name="Numata K."/>
            <person name="Arakawa K."/>
        </authorList>
    </citation>
    <scope>NUCLEOTIDE SEQUENCE</scope>
</reference>
<name>A0A8X6PQ71_NEPPI</name>